<evidence type="ECO:0000313" key="5">
    <source>
        <dbReference type="Proteomes" id="UP000321580"/>
    </source>
</evidence>
<dbReference type="Proteomes" id="UP000321580">
    <property type="component" value="Unassembled WGS sequence"/>
</dbReference>
<dbReference type="GO" id="GO:0016757">
    <property type="term" value="F:glycosyltransferase activity"/>
    <property type="evidence" value="ECO:0007669"/>
    <property type="project" value="InterPro"/>
</dbReference>
<organism evidence="4 5">
    <name type="scientific">Phaeodactylibacter luteus</name>
    <dbReference type="NCBI Taxonomy" id="1564516"/>
    <lineage>
        <taxon>Bacteria</taxon>
        <taxon>Pseudomonadati</taxon>
        <taxon>Bacteroidota</taxon>
        <taxon>Saprospiria</taxon>
        <taxon>Saprospirales</taxon>
        <taxon>Haliscomenobacteraceae</taxon>
        <taxon>Phaeodactylibacter</taxon>
    </lineage>
</organism>
<evidence type="ECO:0000256" key="1">
    <source>
        <dbReference type="ARBA" id="ARBA00022679"/>
    </source>
</evidence>
<dbReference type="SUPFAM" id="SSF53756">
    <property type="entry name" value="UDP-Glycosyltransferase/glycogen phosphorylase"/>
    <property type="match status" value="1"/>
</dbReference>
<feature type="domain" description="Glycosyl transferase family 1" evidence="2">
    <location>
        <begin position="191"/>
        <end position="351"/>
    </location>
</feature>
<comment type="caution">
    <text evidence="4">The sequence shown here is derived from an EMBL/GenBank/DDBJ whole genome shotgun (WGS) entry which is preliminary data.</text>
</comment>
<accession>A0A5C6RLM0</accession>
<dbReference type="RefSeq" id="WP_147167400.1">
    <property type="nucleotide sequence ID" value="NZ_VOOR01000018.1"/>
</dbReference>
<evidence type="ECO:0000259" key="2">
    <source>
        <dbReference type="Pfam" id="PF00534"/>
    </source>
</evidence>
<name>A0A5C6RLM0_9BACT</name>
<dbReference type="PANTHER" id="PTHR46401:SF2">
    <property type="entry name" value="GLYCOSYLTRANSFERASE WBBK-RELATED"/>
    <property type="match status" value="1"/>
</dbReference>
<dbReference type="AlphaFoldDB" id="A0A5C6RLM0"/>
<sequence>MKIAINTRFLLAGRLEGIGRYTHEVCRRLVEACPEHEFFFFFDRPYSETFCYANNVNPIVVPPPARHPVLWYAWFEWALPLALRYYKPDVLFSPDGYLSLSAKTPTVLTIHDLAFEHFQEHVPGLVNRYYRHFTPRYCRRAQHILTVSGYTAEDVAARYGISTEKVSVCGNAGRSSLQPLEESGKAEARSRYAEGAPYWLYVGAIHPRKNIHRLIEAFDAFKRQTGHPARLILAGRFAWQPGPVLAAFEAAAHKAHIHFTGFVPDEELPLLMGGAMGFVYPSLFEGFGLPLLEAMQVEVPIITSAVSSMPEVAGPAALLIDPYRVEDISSAMARLAYDEPLQQQLIACGRQQQQHYSWEKTAEIVAASLYEVANGGGDKRKQLRPGQ</sequence>
<keyword evidence="1 4" id="KW-0808">Transferase</keyword>
<protein>
    <submittedName>
        <fullName evidence="4">Glycosyltransferase family 4 protein</fullName>
    </submittedName>
</protein>
<dbReference type="Pfam" id="PF00534">
    <property type="entry name" value="Glycos_transf_1"/>
    <property type="match status" value="1"/>
</dbReference>
<dbReference type="GO" id="GO:0009103">
    <property type="term" value="P:lipopolysaccharide biosynthetic process"/>
    <property type="evidence" value="ECO:0007669"/>
    <property type="project" value="TreeGrafter"/>
</dbReference>
<dbReference type="EMBL" id="VOOR01000018">
    <property type="protein sequence ID" value="TXB63153.1"/>
    <property type="molecule type" value="Genomic_DNA"/>
</dbReference>
<dbReference type="PANTHER" id="PTHR46401">
    <property type="entry name" value="GLYCOSYLTRANSFERASE WBBK-RELATED"/>
    <property type="match status" value="1"/>
</dbReference>
<evidence type="ECO:0000259" key="3">
    <source>
        <dbReference type="Pfam" id="PF13439"/>
    </source>
</evidence>
<dbReference type="OrthoDB" id="9801609at2"/>
<reference evidence="4 5" key="1">
    <citation type="submission" date="2019-08" db="EMBL/GenBank/DDBJ databases">
        <title>Genome of Phaeodactylibacter luteus.</title>
        <authorList>
            <person name="Bowman J.P."/>
        </authorList>
    </citation>
    <scope>NUCLEOTIDE SEQUENCE [LARGE SCALE GENOMIC DNA]</scope>
    <source>
        <strain evidence="4 5">KCTC 42180</strain>
    </source>
</reference>
<dbReference type="CDD" id="cd03809">
    <property type="entry name" value="GT4_MtfB-like"/>
    <property type="match status" value="1"/>
</dbReference>
<dbReference type="Pfam" id="PF13439">
    <property type="entry name" value="Glyco_transf_4"/>
    <property type="match status" value="1"/>
</dbReference>
<feature type="domain" description="Glycosyltransferase subfamily 4-like N-terminal" evidence="3">
    <location>
        <begin position="17"/>
        <end position="171"/>
    </location>
</feature>
<dbReference type="InterPro" id="IPR028098">
    <property type="entry name" value="Glyco_trans_4-like_N"/>
</dbReference>
<proteinExistence type="predicted"/>
<evidence type="ECO:0000313" key="4">
    <source>
        <dbReference type="EMBL" id="TXB63153.1"/>
    </source>
</evidence>
<keyword evidence="5" id="KW-1185">Reference proteome</keyword>
<dbReference type="InterPro" id="IPR001296">
    <property type="entry name" value="Glyco_trans_1"/>
</dbReference>
<dbReference type="Gene3D" id="3.40.50.2000">
    <property type="entry name" value="Glycogen Phosphorylase B"/>
    <property type="match status" value="2"/>
</dbReference>
<gene>
    <name evidence="4" type="ORF">FRY97_10095</name>
</gene>